<dbReference type="EMBL" id="MKIR01000012">
    <property type="protein sequence ID" value="OFI49332.1"/>
    <property type="molecule type" value="Genomic_DNA"/>
</dbReference>
<name>A0A1E8GM68_9LACT</name>
<evidence type="ECO:0000313" key="1">
    <source>
        <dbReference type="EMBL" id="OFI49332.1"/>
    </source>
</evidence>
<dbReference type="RefSeq" id="WP_070791856.1">
    <property type="nucleotide sequence ID" value="NZ_MKIR01000012.1"/>
</dbReference>
<evidence type="ECO:0000313" key="2">
    <source>
        <dbReference type="Proteomes" id="UP000178622"/>
    </source>
</evidence>
<sequence>MKTLEELQRLLESNYINREYGFNPEIELDGFEASIDEIEELATDFGYKLKIKDNTVYFI</sequence>
<comment type="caution">
    <text evidence="1">The sequence shown here is derived from an EMBL/GenBank/DDBJ whole genome shotgun (WGS) entry which is preliminary data.</text>
</comment>
<dbReference type="AlphaFoldDB" id="A0A1E8GM68"/>
<dbReference type="Proteomes" id="UP000178622">
    <property type="component" value="Unassembled WGS sequence"/>
</dbReference>
<dbReference type="STRING" id="1859473.BG261_01755"/>
<accession>A0A1E8GM68</accession>
<reference evidence="2" key="1">
    <citation type="submission" date="2016-09" db="EMBL/GenBank/DDBJ databases">
        <title>Draft genome sequence of a novel species of the family Streptococcaceae isolated from flowers.</title>
        <authorList>
            <person name="Chuah L.-O."/>
            <person name="Yap K.-P."/>
            <person name="Thong K.L."/>
            <person name="Liong M.T."/>
            <person name="Ahmad R."/>
            <person name="Rusul G."/>
        </authorList>
    </citation>
    <scope>NUCLEOTIDE SEQUENCE [LARGE SCALE GENOMIC DNA]</scope>
    <source>
        <strain evidence="2">DF1</strain>
    </source>
</reference>
<proteinExistence type="predicted"/>
<dbReference type="OrthoDB" id="9857902at2"/>
<gene>
    <name evidence="1" type="ORF">BG261_01755</name>
</gene>
<organism evidence="1 2">
    <name type="scientific">Floricoccus tropicus</name>
    <dbReference type="NCBI Taxonomy" id="1859473"/>
    <lineage>
        <taxon>Bacteria</taxon>
        <taxon>Bacillati</taxon>
        <taxon>Bacillota</taxon>
        <taxon>Bacilli</taxon>
        <taxon>Lactobacillales</taxon>
        <taxon>Streptococcaceae</taxon>
        <taxon>Floricoccus</taxon>
    </lineage>
</organism>
<protein>
    <submittedName>
        <fullName evidence="1">Uncharacterized protein</fullName>
    </submittedName>
</protein>
<keyword evidence="2" id="KW-1185">Reference proteome</keyword>